<sequence>MMYEDHDESSSLAMMPFGMSTAGGKDSVDAPPNRTLSGIPPPERPPFMCAGGPNRVPRPILPAQTPNTNTSPCMHRGR</sequence>
<dbReference type="AlphaFoldDB" id="A0A5C3PWW1"/>
<evidence type="ECO:0000256" key="1">
    <source>
        <dbReference type="SAM" id="MobiDB-lite"/>
    </source>
</evidence>
<keyword evidence="3" id="KW-1185">Reference proteome</keyword>
<proteinExistence type="predicted"/>
<reference evidence="2 3" key="1">
    <citation type="journal article" date="2019" name="Nat. Ecol. Evol.">
        <title>Megaphylogeny resolves global patterns of mushroom evolution.</title>
        <authorList>
            <person name="Varga T."/>
            <person name="Krizsan K."/>
            <person name="Foldi C."/>
            <person name="Dima B."/>
            <person name="Sanchez-Garcia M."/>
            <person name="Sanchez-Ramirez S."/>
            <person name="Szollosi G.J."/>
            <person name="Szarkandi J.G."/>
            <person name="Papp V."/>
            <person name="Albert L."/>
            <person name="Andreopoulos W."/>
            <person name="Angelini C."/>
            <person name="Antonin V."/>
            <person name="Barry K.W."/>
            <person name="Bougher N.L."/>
            <person name="Buchanan P."/>
            <person name="Buyck B."/>
            <person name="Bense V."/>
            <person name="Catcheside P."/>
            <person name="Chovatia M."/>
            <person name="Cooper J."/>
            <person name="Damon W."/>
            <person name="Desjardin D."/>
            <person name="Finy P."/>
            <person name="Geml J."/>
            <person name="Haridas S."/>
            <person name="Hughes K."/>
            <person name="Justo A."/>
            <person name="Karasinski D."/>
            <person name="Kautmanova I."/>
            <person name="Kiss B."/>
            <person name="Kocsube S."/>
            <person name="Kotiranta H."/>
            <person name="LaButti K.M."/>
            <person name="Lechner B.E."/>
            <person name="Liimatainen K."/>
            <person name="Lipzen A."/>
            <person name="Lukacs Z."/>
            <person name="Mihaltcheva S."/>
            <person name="Morgado L.N."/>
            <person name="Niskanen T."/>
            <person name="Noordeloos M.E."/>
            <person name="Ohm R.A."/>
            <person name="Ortiz-Santana B."/>
            <person name="Ovrebo C."/>
            <person name="Racz N."/>
            <person name="Riley R."/>
            <person name="Savchenko A."/>
            <person name="Shiryaev A."/>
            <person name="Soop K."/>
            <person name="Spirin V."/>
            <person name="Szebenyi C."/>
            <person name="Tomsovsky M."/>
            <person name="Tulloss R.E."/>
            <person name="Uehling J."/>
            <person name="Grigoriev I.V."/>
            <person name="Vagvolgyi C."/>
            <person name="Papp T."/>
            <person name="Martin F.M."/>
            <person name="Miettinen O."/>
            <person name="Hibbett D.S."/>
            <person name="Nagy L.G."/>
        </authorList>
    </citation>
    <scope>NUCLEOTIDE SEQUENCE [LARGE SCALE GENOMIC DNA]</scope>
    <source>
        <strain evidence="2 3">HHB13444</strain>
    </source>
</reference>
<organism evidence="2 3">
    <name type="scientific">Polyporus arcularius HHB13444</name>
    <dbReference type="NCBI Taxonomy" id="1314778"/>
    <lineage>
        <taxon>Eukaryota</taxon>
        <taxon>Fungi</taxon>
        <taxon>Dikarya</taxon>
        <taxon>Basidiomycota</taxon>
        <taxon>Agaricomycotina</taxon>
        <taxon>Agaricomycetes</taxon>
        <taxon>Polyporales</taxon>
        <taxon>Polyporaceae</taxon>
        <taxon>Polyporus</taxon>
    </lineage>
</organism>
<protein>
    <submittedName>
        <fullName evidence="2">Uncharacterized protein</fullName>
    </submittedName>
</protein>
<dbReference type="Proteomes" id="UP000308197">
    <property type="component" value="Unassembled WGS sequence"/>
</dbReference>
<dbReference type="InParanoid" id="A0A5C3PWW1"/>
<evidence type="ECO:0000313" key="2">
    <source>
        <dbReference type="EMBL" id="TFK94344.1"/>
    </source>
</evidence>
<accession>A0A5C3PWW1</accession>
<evidence type="ECO:0000313" key="3">
    <source>
        <dbReference type="Proteomes" id="UP000308197"/>
    </source>
</evidence>
<name>A0A5C3PWW1_9APHY</name>
<dbReference type="EMBL" id="ML210970">
    <property type="protein sequence ID" value="TFK94344.1"/>
    <property type="molecule type" value="Genomic_DNA"/>
</dbReference>
<feature type="region of interest" description="Disordered" evidence="1">
    <location>
        <begin position="1"/>
        <end position="78"/>
    </location>
</feature>
<gene>
    <name evidence="2" type="ORF">K466DRAFT_377675</name>
</gene>